<comment type="caution">
    <text evidence="2">The sequence shown here is derived from an EMBL/GenBank/DDBJ whole genome shotgun (WGS) entry which is preliminary data.</text>
</comment>
<dbReference type="Proteomes" id="UP001269144">
    <property type="component" value="Unassembled WGS sequence"/>
</dbReference>
<feature type="compositionally biased region" description="Basic and acidic residues" evidence="1">
    <location>
        <begin position="127"/>
        <end position="137"/>
    </location>
</feature>
<name>A0ABU2HYK7_9RHOB</name>
<organism evidence="2 3">
    <name type="scientific">Paracoccus aurantius</name>
    <dbReference type="NCBI Taxonomy" id="3073814"/>
    <lineage>
        <taxon>Bacteria</taxon>
        <taxon>Pseudomonadati</taxon>
        <taxon>Pseudomonadota</taxon>
        <taxon>Alphaproteobacteria</taxon>
        <taxon>Rhodobacterales</taxon>
        <taxon>Paracoccaceae</taxon>
        <taxon>Paracoccus</taxon>
    </lineage>
</organism>
<gene>
    <name evidence="2" type="ORF">RGQ15_21530</name>
</gene>
<feature type="compositionally biased region" description="Pro residues" evidence="1">
    <location>
        <begin position="195"/>
        <end position="206"/>
    </location>
</feature>
<proteinExistence type="predicted"/>
<feature type="region of interest" description="Disordered" evidence="1">
    <location>
        <begin position="42"/>
        <end position="218"/>
    </location>
</feature>
<keyword evidence="3" id="KW-1185">Reference proteome</keyword>
<dbReference type="EMBL" id="JAVQLW010000005">
    <property type="protein sequence ID" value="MDS9470138.1"/>
    <property type="molecule type" value="Genomic_DNA"/>
</dbReference>
<accession>A0ABU2HYK7</accession>
<evidence type="ECO:0000313" key="3">
    <source>
        <dbReference type="Proteomes" id="UP001269144"/>
    </source>
</evidence>
<reference evidence="3" key="1">
    <citation type="submission" date="2023-07" db="EMBL/GenBank/DDBJ databases">
        <title>Paracoccus sp. MBLB3053 whole genome sequence.</title>
        <authorList>
            <person name="Hwang C.Y."/>
            <person name="Cho E.-S."/>
            <person name="Seo M.-J."/>
        </authorList>
    </citation>
    <scope>NUCLEOTIDE SEQUENCE [LARGE SCALE GENOMIC DNA]</scope>
    <source>
        <strain evidence="3">MBLB3053</strain>
    </source>
</reference>
<sequence length="270" mass="28950">MSAPGYLDGLLARAKGEIRELRPKTAPYFAPEGHAMDIPEPDFHLVRSAPGEPAPKARKRTSDKIAPEIGQVGAARLMPPKSAEIAPSIATDPPRSAPAPLPQSPLERAGPPEPEAARLARAPVPEPRSEKTMRSTERGSPPDPARARDRPAPPDPTAELARVLARLAAGEMTAASPPPPPAETRRMESGSEPRLMPPAAPAPRPLPDMHTEPPSETEETFVIHIGEIHIAPDPVPSAAPLAAMPRAERPKWQPALSLGEYRSQRQRGER</sequence>
<feature type="compositionally biased region" description="Low complexity" evidence="1">
    <location>
        <begin position="158"/>
        <end position="169"/>
    </location>
</feature>
<feature type="region of interest" description="Disordered" evidence="1">
    <location>
        <begin position="235"/>
        <end position="270"/>
    </location>
</feature>
<evidence type="ECO:0000256" key="1">
    <source>
        <dbReference type="SAM" id="MobiDB-lite"/>
    </source>
</evidence>
<protein>
    <submittedName>
        <fullName evidence="2">Uncharacterized protein</fullName>
    </submittedName>
</protein>
<dbReference type="RefSeq" id="WP_311162949.1">
    <property type="nucleotide sequence ID" value="NZ_JAVQLW010000005.1"/>
</dbReference>
<evidence type="ECO:0000313" key="2">
    <source>
        <dbReference type="EMBL" id="MDS9470138.1"/>
    </source>
</evidence>